<reference evidence="10" key="1">
    <citation type="journal article" date="2021" name="PeerJ">
        <title>Extensive microbial diversity within the chicken gut microbiome revealed by metagenomics and culture.</title>
        <authorList>
            <person name="Gilroy R."/>
            <person name="Ravi A."/>
            <person name="Getino M."/>
            <person name="Pursley I."/>
            <person name="Horton D.L."/>
            <person name="Alikhan N.F."/>
            <person name="Baker D."/>
            <person name="Gharbi K."/>
            <person name="Hall N."/>
            <person name="Watson M."/>
            <person name="Adriaenssens E.M."/>
            <person name="Foster-Nyarko E."/>
            <person name="Jarju S."/>
            <person name="Secka A."/>
            <person name="Antonio M."/>
            <person name="Oren A."/>
            <person name="Chaudhuri R.R."/>
            <person name="La Ragione R."/>
            <person name="Hildebrand F."/>
            <person name="Pallen M.J."/>
        </authorList>
    </citation>
    <scope>NUCLEOTIDE SEQUENCE</scope>
    <source>
        <strain evidence="10">ChiBcec8-13705</strain>
    </source>
</reference>
<dbReference type="InterPro" id="IPR050616">
    <property type="entry name" value="CPA3_Na-H_Antiporter_A"/>
</dbReference>
<feature type="transmembrane region" description="Helical" evidence="7">
    <location>
        <begin position="319"/>
        <end position="339"/>
    </location>
</feature>
<evidence type="ECO:0000313" key="11">
    <source>
        <dbReference type="Proteomes" id="UP000886803"/>
    </source>
</evidence>
<protein>
    <submittedName>
        <fullName evidence="10">NADH-quinone oxidoreductase subunit L</fullName>
    </submittedName>
</protein>
<feature type="transmembrane region" description="Helical" evidence="7">
    <location>
        <begin position="534"/>
        <end position="559"/>
    </location>
</feature>
<keyword evidence="5 7" id="KW-0472">Membrane</keyword>
<dbReference type="PANTHER" id="PTHR43373">
    <property type="entry name" value="NA(+)/H(+) ANTIPORTER SUBUNIT"/>
    <property type="match status" value="1"/>
</dbReference>
<feature type="domain" description="NADH:quinone oxidoreductase/Mrp antiporter transmembrane" evidence="8">
    <location>
        <begin position="184"/>
        <end position="458"/>
    </location>
</feature>
<feature type="domain" description="NADH-Ubiquinone oxidoreductase (complex I) chain 5 N-terminal" evidence="9">
    <location>
        <begin position="116"/>
        <end position="152"/>
    </location>
</feature>
<feature type="transmembrane region" description="Helical" evidence="7">
    <location>
        <begin position="164"/>
        <end position="182"/>
    </location>
</feature>
<evidence type="ECO:0000259" key="8">
    <source>
        <dbReference type="Pfam" id="PF00361"/>
    </source>
</evidence>
<evidence type="ECO:0000256" key="3">
    <source>
        <dbReference type="ARBA" id="ARBA00022692"/>
    </source>
</evidence>
<gene>
    <name evidence="10" type="ORF">H9945_10190</name>
</gene>
<dbReference type="Pfam" id="PF00361">
    <property type="entry name" value="Proton_antipo_M"/>
    <property type="match status" value="1"/>
</dbReference>
<name>A0A9D2M855_9FIRM</name>
<feature type="transmembrane region" description="Helical" evidence="7">
    <location>
        <begin position="96"/>
        <end position="116"/>
    </location>
</feature>
<dbReference type="PRINTS" id="PR01434">
    <property type="entry name" value="NADHDHGNASE5"/>
</dbReference>
<comment type="caution">
    <text evidence="10">The sequence shown here is derived from an EMBL/GenBank/DDBJ whole genome shotgun (WGS) entry which is preliminary data.</text>
</comment>
<dbReference type="EMBL" id="DWYG01000174">
    <property type="protein sequence ID" value="HJB42852.1"/>
    <property type="molecule type" value="Genomic_DNA"/>
</dbReference>
<feature type="transmembrane region" description="Helical" evidence="7">
    <location>
        <begin position="128"/>
        <end position="152"/>
    </location>
</feature>
<feature type="transmembrane region" description="Helical" evidence="7">
    <location>
        <begin position="416"/>
        <end position="439"/>
    </location>
</feature>
<evidence type="ECO:0000256" key="4">
    <source>
        <dbReference type="ARBA" id="ARBA00022989"/>
    </source>
</evidence>
<evidence type="ECO:0000256" key="1">
    <source>
        <dbReference type="ARBA" id="ARBA00004127"/>
    </source>
</evidence>
<proteinExistence type="inferred from homology"/>
<feature type="transmembrane region" description="Helical" evidence="7">
    <location>
        <begin position="71"/>
        <end position="89"/>
    </location>
</feature>
<organism evidence="10 11">
    <name type="scientific">Candidatus Gemmiger avicola</name>
    <dbReference type="NCBI Taxonomy" id="2838605"/>
    <lineage>
        <taxon>Bacteria</taxon>
        <taxon>Bacillati</taxon>
        <taxon>Bacillota</taxon>
        <taxon>Clostridia</taxon>
        <taxon>Eubacteriales</taxon>
        <taxon>Gemmiger</taxon>
    </lineage>
</organism>
<dbReference type="Proteomes" id="UP000886803">
    <property type="component" value="Unassembled WGS sequence"/>
</dbReference>
<feature type="transmembrane region" description="Helical" evidence="7">
    <location>
        <begin position="250"/>
        <end position="267"/>
    </location>
</feature>
<feature type="transmembrane region" description="Helical" evidence="7">
    <location>
        <begin position="451"/>
        <end position="473"/>
    </location>
</feature>
<evidence type="ECO:0000259" key="9">
    <source>
        <dbReference type="Pfam" id="PF00662"/>
    </source>
</evidence>
<evidence type="ECO:0000313" key="10">
    <source>
        <dbReference type="EMBL" id="HJB42852.1"/>
    </source>
</evidence>
<feature type="transmembrane region" description="Helical" evidence="7">
    <location>
        <begin position="220"/>
        <end position="238"/>
    </location>
</feature>
<sequence>MGVIPILIAWPALAAILMPLFHSRKMRGRAVYLAAGGLMVLTAVLFGRWYAGGRRIILLYPDGPVTEGLNLAMMAGELALMALIIALSIRHRKYPVILLSAGQTLLVVWCELTHPVAAPCHMRVDGLAMLLCLIAAFVGGFICIYAVGYMQAYHEHHPEYTDRSGFFFSMLFLFLAAMFGLVLSENLIWMYFFWEITSVVSFLLIGYTKTEEAVNNSFRALWMNLLGGFGFAIAIVYMARIAGTVQLSDVVMLGAVIPVALLAFAALTKSAQMPFSSWLLGAMVAPTPSSALLHSATMVKAGVYLLIRLAPALAGTTGGLMVAFIGGFTFITASMMAIAQNDGKKVLAFSTISNLGLIVACAGIGVQETVWAAVLLMIFHSVAKSMLFQAVGSIENSIGNRDIESMHGLLLRLPKLTYIMGIGIAGMYLAPFGMLISKWVALKSFVDADNYLLVIFLAYGSGTTMLYWTKWLSKLVSLHHTKEPVYDKTHPDQYLSMFVHAAATLLLCLCFPLVSSRVVDPIIRTLFGDAHEVLSMDVLTTMAIMLVSVLFVPTLMFMLTRSAHRDYVPIYMGGANEGDNTYFVNSFGEPEHLYLSNWYLRFEFGMRRLMRPSVIVSTGVIIVMLCMIIGEGVGHLPAPYAETIFAIVGIAKGGAL</sequence>
<accession>A0A9D2M855</accession>
<feature type="transmembrane region" description="Helical" evidence="7">
    <location>
        <begin position="6"/>
        <end position="23"/>
    </location>
</feature>
<feature type="transmembrane region" description="Helical" evidence="7">
    <location>
        <begin position="30"/>
        <end position="51"/>
    </location>
</feature>
<dbReference type="InterPro" id="IPR001750">
    <property type="entry name" value="ND/Mrp_TM"/>
</dbReference>
<comment type="similarity">
    <text evidence="2">Belongs to the CPA3 antiporters (TC 2.A.63) subunit A family.</text>
</comment>
<feature type="transmembrane region" description="Helical" evidence="7">
    <location>
        <begin position="188"/>
        <end position="208"/>
    </location>
</feature>
<reference evidence="10" key="2">
    <citation type="submission" date="2021-04" db="EMBL/GenBank/DDBJ databases">
        <authorList>
            <person name="Gilroy R."/>
        </authorList>
    </citation>
    <scope>NUCLEOTIDE SEQUENCE</scope>
    <source>
        <strain evidence="10">ChiBcec8-13705</strain>
    </source>
</reference>
<feature type="transmembrane region" description="Helical" evidence="7">
    <location>
        <begin position="371"/>
        <end position="395"/>
    </location>
</feature>
<dbReference type="GO" id="GO:0012505">
    <property type="term" value="C:endomembrane system"/>
    <property type="evidence" value="ECO:0007669"/>
    <property type="project" value="UniProtKB-SubCell"/>
</dbReference>
<evidence type="ECO:0000256" key="6">
    <source>
        <dbReference type="RuleBase" id="RU000320"/>
    </source>
</evidence>
<dbReference type="PANTHER" id="PTHR43373:SF1">
    <property type="entry name" value="NA(+)_H(+) ANTIPORTER SUBUNIT A"/>
    <property type="match status" value="1"/>
</dbReference>
<keyword evidence="4 7" id="KW-1133">Transmembrane helix</keyword>
<comment type="subcellular location">
    <subcellularLocation>
        <location evidence="1">Endomembrane system</location>
        <topology evidence="1">Multi-pass membrane protein</topology>
    </subcellularLocation>
    <subcellularLocation>
        <location evidence="6">Membrane</location>
        <topology evidence="6">Multi-pass membrane protein</topology>
    </subcellularLocation>
</comment>
<dbReference type="Pfam" id="PF00662">
    <property type="entry name" value="Proton_antipo_N"/>
    <property type="match status" value="1"/>
</dbReference>
<dbReference type="GO" id="GO:0016020">
    <property type="term" value="C:membrane"/>
    <property type="evidence" value="ECO:0007669"/>
    <property type="project" value="UniProtKB-SubCell"/>
</dbReference>
<feature type="transmembrane region" description="Helical" evidence="7">
    <location>
        <begin position="346"/>
        <end position="365"/>
    </location>
</feature>
<dbReference type="AlphaFoldDB" id="A0A9D2M855"/>
<evidence type="ECO:0000256" key="5">
    <source>
        <dbReference type="ARBA" id="ARBA00023136"/>
    </source>
</evidence>
<feature type="transmembrane region" description="Helical" evidence="7">
    <location>
        <begin position="279"/>
        <end position="307"/>
    </location>
</feature>
<feature type="transmembrane region" description="Helical" evidence="7">
    <location>
        <begin position="494"/>
        <end position="514"/>
    </location>
</feature>
<feature type="transmembrane region" description="Helical" evidence="7">
    <location>
        <begin position="609"/>
        <end position="630"/>
    </location>
</feature>
<evidence type="ECO:0000256" key="7">
    <source>
        <dbReference type="SAM" id="Phobius"/>
    </source>
</evidence>
<keyword evidence="3 6" id="KW-0812">Transmembrane</keyword>
<dbReference type="InterPro" id="IPR001516">
    <property type="entry name" value="Proton_antipo_N"/>
</dbReference>
<evidence type="ECO:0000256" key="2">
    <source>
        <dbReference type="ARBA" id="ARBA00008483"/>
    </source>
</evidence>